<dbReference type="Pfam" id="PF03480">
    <property type="entry name" value="DctP"/>
    <property type="match status" value="1"/>
</dbReference>
<dbReference type="InterPro" id="IPR018389">
    <property type="entry name" value="DctP_fam"/>
</dbReference>
<dbReference type="PIRSF" id="PIRSF039026">
    <property type="entry name" value="SiaP"/>
    <property type="match status" value="1"/>
</dbReference>
<reference evidence="4 5" key="1">
    <citation type="submission" date="2017-08" db="EMBL/GenBank/DDBJ databases">
        <title>Pusillimonas indicus sp. nov., a member of the family Alcaligenaceae isolated from surface seawater.</title>
        <authorList>
            <person name="Li J."/>
        </authorList>
    </citation>
    <scope>NUCLEOTIDE SEQUENCE [LARGE SCALE GENOMIC DNA]</scope>
    <source>
        <strain evidence="4 5">L52-1-41</strain>
    </source>
</reference>
<dbReference type="InterPro" id="IPR038404">
    <property type="entry name" value="TRAP_DctP_sf"/>
</dbReference>
<accession>A0A3A1YRY6</accession>
<dbReference type="Gene3D" id="3.40.190.10">
    <property type="entry name" value="Periplasmic binding protein-like II"/>
    <property type="match status" value="1"/>
</dbReference>
<organism evidence="4 5">
    <name type="scientific">Neopusillimonas maritima</name>
    <dbReference type="NCBI Taxonomy" id="2026239"/>
    <lineage>
        <taxon>Bacteria</taxon>
        <taxon>Pseudomonadati</taxon>
        <taxon>Pseudomonadota</taxon>
        <taxon>Betaproteobacteria</taxon>
        <taxon>Burkholderiales</taxon>
        <taxon>Alcaligenaceae</taxon>
        <taxon>Neopusillimonas</taxon>
    </lineage>
</organism>
<evidence type="ECO:0000313" key="5">
    <source>
        <dbReference type="Proteomes" id="UP000266206"/>
    </source>
</evidence>
<evidence type="ECO:0000313" key="4">
    <source>
        <dbReference type="EMBL" id="RIY39968.1"/>
    </source>
</evidence>
<dbReference type="PANTHER" id="PTHR33376">
    <property type="match status" value="1"/>
</dbReference>
<dbReference type="CDD" id="cd13604">
    <property type="entry name" value="PBP2_TRAP_ketoacid_lactate_like"/>
    <property type="match status" value="1"/>
</dbReference>
<feature type="binding site" evidence="3">
    <location>
        <position position="215"/>
    </location>
    <ligand>
        <name>substrate</name>
    </ligand>
</feature>
<keyword evidence="1" id="KW-0732">Signal</keyword>
<dbReference type="GO" id="GO:0031317">
    <property type="term" value="C:tripartite ATP-independent periplasmic transporter complex"/>
    <property type="evidence" value="ECO:0007669"/>
    <property type="project" value="InterPro"/>
</dbReference>
<proteinExistence type="predicted"/>
<dbReference type="OrthoDB" id="9769667at2"/>
<feature type="binding site" evidence="2">
    <location>
        <position position="131"/>
    </location>
    <ligand>
        <name>substrate</name>
    </ligand>
</feature>
<sequence>MADDKPVRWKVQSWFPTKLPHVGTQITDISKKVKAVSGNNIQFQVFEPGALIPPAECFDAVSNGAVNACWGISGYYYGKHPALAIYSAVPFGPEWPEMLAFFYYGGGKERYEEIYAKNNIKGIMCGGTVSEASGWFRKEINSVEDLNGLKMRIFGLGAKVVEKLGVSAQLIPAGDIYPALELGTIDAAEFAMPAVDLQLGFHQVAKHYYFPGWHQPATLYELIINMDKWNELSKTQQAQIEMMCGDNVRQAIAEGEAKQAAALKAIEEKGVTAHEWSPEIIQAFRNAWEEVVVEESANYPEFKEAYEHYAKFREEYKPWRQVSTVKDQ</sequence>
<feature type="binding site" evidence="3">
    <location>
        <position position="190"/>
    </location>
    <ligand>
        <name>Na(+)</name>
        <dbReference type="ChEBI" id="CHEBI:29101"/>
    </ligand>
</feature>
<gene>
    <name evidence="4" type="ORF">CJP73_12460</name>
</gene>
<dbReference type="EMBL" id="NQYH01000012">
    <property type="protein sequence ID" value="RIY39968.1"/>
    <property type="molecule type" value="Genomic_DNA"/>
</dbReference>
<comment type="caution">
    <text evidence="4">The sequence shown here is derived from an EMBL/GenBank/DDBJ whole genome shotgun (WGS) entry which is preliminary data.</text>
</comment>
<feature type="binding site" evidence="2">
    <location>
        <position position="152"/>
    </location>
    <ligand>
        <name>substrate</name>
    </ligand>
</feature>
<feature type="binding site" evidence="3">
    <location>
        <position position="189"/>
    </location>
    <ligand>
        <name>substrate</name>
    </ligand>
</feature>
<dbReference type="AlphaFoldDB" id="A0A3A1YRY6"/>
<keyword evidence="3" id="KW-0479">Metal-binding</keyword>
<protein>
    <submittedName>
        <fullName evidence="4">C4-dicarboxylate ABC transporter</fullName>
    </submittedName>
</protein>
<dbReference type="Gene3D" id="3.40.190.170">
    <property type="entry name" value="Bacterial extracellular solute-binding protein, family 7"/>
    <property type="match status" value="1"/>
</dbReference>
<evidence type="ECO:0000256" key="3">
    <source>
        <dbReference type="PIRSR" id="PIRSR039026-2"/>
    </source>
</evidence>
<dbReference type="GO" id="GO:0046872">
    <property type="term" value="F:metal ion binding"/>
    <property type="evidence" value="ECO:0007669"/>
    <property type="project" value="UniProtKB-KW"/>
</dbReference>
<evidence type="ECO:0000256" key="2">
    <source>
        <dbReference type="PIRSR" id="PIRSR039026-1"/>
    </source>
</evidence>
<dbReference type="InterPro" id="IPR026289">
    <property type="entry name" value="SBP_TakP-like"/>
</dbReference>
<name>A0A3A1YRY6_9BURK</name>
<dbReference type="Proteomes" id="UP000266206">
    <property type="component" value="Unassembled WGS sequence"/>
</dbReference>
<dbReference type="NCBIfam" id="NF037995">
    <property type="entry name" value="TRAP_S1"/>
    <property type="match status" value="1"/>
</dbReference>
<evidence type="ECO:0000256" key="1">
    <source>
        <dbReference type="ARBA" id="ARBA00022729"/>
    </source>
</evidence>
<dbReference type="GO" id="GO:0055085">
    <property type="term" value="P:transmembrane transport"/>
    <property type="evidence" value="ECO:0007669"/>
    <property type="project" value="InterPro"/>
</dbReference>
<dbReference type="PANTHER" id="PTHR33376:SF5">
    <property type="entry name" value="EXTRACYTOPLASMIC SOLUTE RECEPTOR PROTEIN"/>
    <property type="match status" value="1"/>
</dbReference>